<dbReference type="InterPro" id="IPR047817">
    <property type="entry name" value="ABC2_TM_bact-type"/>
</dbReference>
<evidence type="ECO:0000256" key="5">
    <source>
        <dbReference type="RuleBase" id="RU361157"/>
    </source>
</evidence>
<feature type="transmembrane region" description="Helical" evidence="5">
    <location>
        <begin position="26"/>
        <end position="48"/>
    </location>
</feature>
<keyword evidence="2 5" id="KW-0812">Transmembrane</keyword>
<gene>
    <name evidence="7" type="ORF">Plo01_65040</name>
</gene>
<evidence type="ECO:0000256" key="4">
    <source>
        <dbReference type="ARBA" id="ARBA00023136"/>
    </source>
</evidence>
<feature type="transmembrane region" description="Helical" evidence="5">
    <location>
        <begin position="315"/>
        <end position="333"/>
    </location>
</feature>
<dbReference type="Proteomes" id="UP000616724">
    <property type="component" value="Unassembled WGS sequence"/>
</dbReference>
<keyword evidence="4 5" id="KW-0472">Membrane</keyword>
<comment type="caution">
    <text evidence="5">Lacks conserved residue(s) required for the propagation of feature annotation.</text>
</comment>
<dbReference type="InterPro" id="IPR013525">
    <property type="entry name" value="ABC2_TM"/>
</dbReference>
<accession>A0A8J3W8N5</accession>
<name>A0A8J3W8N5_9ACTN</name>
<comment type="caution">
    <text evidence="7">The sequence shown here is derived from an EMBL/GenBank/DDBJ whole genome shotgun (WGS) entry which is preliminary data.</text>
</comment>
<feature type="transmembrane region" description="Helical" evidence="5">
    <location>
        <begin position="517"/>
        <end position="534"/>
    </location>
</feature>
<feature type="transmembrane region" description="Helical" evidence="5">
    <location>
        <begin position="233"/>
        <end position="252"/>
    </location>
</feature>
<feature type="transmembrane region" description="Helical" evidence="5">
    <location>
        <begin position="104"/>
        <end position="134"/>
    </location>
</feature>
<feature type="transmembrane region" description="Helical" evidence="5">
    <location>
        <begin position="345"/>
        <end position="368"/>
    </location>
</feature>
<dbReference type="Pfam" id="PF01061">
    <property type="entry name" value="ABC2_membrane"/>
    <property type="match status" value="2"/>
</dbReference>
<dbReference type="PANTHER" id="PTHR43229">
    <property type="entry name" value="NODULATION PROTEIN J"/>
    <property type="match status" value="1"/>
</dbReference>
<organism evidence="7 8">
    <name type="scientific">Planobispora longispora</name>
    <dbReference type="NCBI Taxonomy" id="28887"/>
    <lineage>
        <taxon>Bacteria</taxon>
        <taxon>Bacillati</taxon>
        <taxon>Actinomycetota</taxon>
        <taxon>Actinomycetes</taxon>
        <taxon>Streptosporangiales</taxon>
        <taxon>Streptosporangiaceae</taxon>
        <taxon>Planobispora</taxon>
    </lineage>
</organism>
<evidence type="ECO:0000313" key="8">
    <source>
        <dbReference type="Proteomes" id="UP000616724"/>
    </source>
</evidence>
<evidence type="ECO:0000256" key="1">
    <source>
        <dbReference type="ARBA" id="ARBA00004141"/>
    </source>
</evidence>
<sequence length="545" mass="56725">MNIHVADAGLVARLARHETRSFLRTPIAAVFTVAMPLLMMVIVGAAVGNATVDPATGVRVMQFVVPVMTVFGIAQGCFGALAMHLADLRDRGWLKRLRGTPVPAWAVIAALAGTSLAIALATTVVLVGAGVLFYDVQLVGRTLPALLLTLLLGVVCFTALGFAVVALVRSAAAVQLIGTGLLLALAFISDVILVGAKLPVWLETIGWIFPLRHFGEAVRDAFNPFLPGSGLHGGHLAVLAAWAAGAVAVAVWRFGWERSQDRAAVAGTAKPRPPAAVSRPAIRAVRPEGRPAPWRLAGGQAAHAALRLRRDLPTAFFTVVLPILLLVIISLVFGETQAEGVPLPVFMLAAMTAYTVGVSAYVNLAEAVTVDKERGVLKRLAGTPLPRWAYYSGWVVCALQVTLATTIVLALVAVSGYDVRIGLSAIPVMLVTVVLGVACFAVLGALVATLAARSATANAITLGTFLPLAFVSDVFVVGGPLPAVLETAGEVFPLKHLSHALLAALDPAGRPWPWTDLAVVAAWMLAGVPALAVANGRRTKGDASA</sequence>
<comment type="similarity">
    <text evidence="5">Belongs to the ABC-2 integral membrane protein family.</text>
</comment>
<dbReference type="AlphaFoldDB" id="A0A8J3W8N5"/>
<feature type="domain" description="ABC transmembrane type-2" evidence="6">
    <location>
        <begin position="27"/>
        <end position="257"/>
    </location>
</feature>
<keyword evidence="8" id="KW-1185">Reference proteome</keyword>
<comment type="subcellular location">
    <subcellularLocation>
        <location evidence="5">Cell membrane</location>
        <topology evidence="5">Multi-pass membrane protein</topology>
    </subcellularLocation>
    <subcellularLocation>
        <location evidence="1">Membrane</location>
        <topology evidence="1">Multi-pass membrane protein</topology>
    </subcellularLocation>
</comment>
<dbReference type="EMBL" id="BOOH01000055">
    <property type="protein sequence ID" value="GIH80075.1"/>
    <property type="molecule type" value="Genomic_DNA"/>
</dbReference>
<feature type="transmembrane region" description="Helical" evidence="5">
    <location>
        <begin position="464"/>
        <end position="485"/>
    </location>
</feature>
<keyword evidence="5" id="KW-1003">Cell membrane</keyword>
<dbReference type="RefSeq" id="WP_203894520.1">
    <property type="nucleotide sequence ID" value="NZ_BOOH01000055.1"/>
</dbReference>
<reference evidence="7 8" key="1">
    <citation type="submission" date="2021-01" db="EMBL/GenBank/DDBJ databases">
        <title>Whole genome shotgun sequence of Planobispora longispora NBRC 13918.</title>
        <authorList>
            <person name="Komaki H."/>
            <person name="Tamura T."/>
        </authorList>
    </citation>
    <scope>NUCLEOTIDE SEQUENCE [LARGE SCALE GENOMIC DNA]</scope>
    <source>
        <strain evidence="7 8">NBRC 13918</strain>
    </source>
</reference>
<keyword evidence="5" id="KW-0813">Transport</keyword>
<dbReference type="PROSITE" id="PS51012">
    <property type="entry name" value="ABC_TM2"/>
    <property type="match status" value="1"/>
</dbReference>
<evidence type="ECO:0000313" key="7">
    <source>
        <dbReference type="EMBL" id="GIH80075.1"/>
    </source>
</evidence>
<feature type="transmembrane region" description="Helical" evidence="5">
    <location>
        <begin position="180"/>
        <end position="202"/>
    </location>
</feature>
<protein>
    <recommendedName>
        <fullName evidence="5">Transport permease protein</fullName>
    </recommendedName>
</protein>
<feature type="transmembrane region" description="Helical" evidence="5">
    <location>
        <begin position="146"/>
        <end position="168"/>
    </location>
</feature>
<evidence type="ECO:0000256" key="2">
    <source>
        <dbReference type="ARBA" id="ARBA00022692"/>
    </source>
</evidence>
<feature type="transmembrane region" description="Helical" evidence="5">
    <location>
        <begin position="426"/>
        <end position="452"/>
    </location>
</feature>
<dbReference type="GO" id="GO:0005886">
    <property type="term" value="C:plasma membrane"/>
    <property type="evidence" value="ECO:0007669"/>
    <property type="project" value="UniProtKB-SubCell"/>
</dbReference>
<evidence type="ECO:0000259" key="6">
    <source>
        <dbReference type="PROSITE" id="PS51012"/>
    </source>
</evidence>
<dbReference type="InterPro" id="IPR051784">
    <property type="entry name" value="Nod_factor_ABC_transporter"/>
</dbReference>
<feature type="transmembrane region" description="Helical" evidence="5">
    <location>
        <begin position="60"/>
        <end position="83"/>
    </location>
</feature>
<dbReference type="PANTHER" id="PTHR43229:SF2">
    <property type="entry name" value="NODULATION PROTEIN J"/>
    <property type="match status" value="1"/>
</dbReference>
<dbReference type="GO" id="GO:0140359">
    <property type="term" value="F:ABC-type transporter activity"/>
    <property type="evidence" value="ECO:0007669"/>
    <property type="project" value="InterPro"/>
</dbReference>
<keyword evidence="3 5" id="KW-1133">Transmembrane helix</keyword>
<evidence type="ECO:0000256" key="3">
    <source>
        <dbReference type="ARBA" id="ARBA00022989"/>
    </source>
</evidence>
<proteinExistence type="inferred from homology"/>
<feature type="transmembrane region" description="Helical" evidence="5">
    <location>
        <begin position="388"/>
        <end position="414"/>
    </location>
</feature>